<protein>
    <submittedName>
        <fullName evidence="1">Uncharacterized protein</fullName>
    </submittedName>
</protein>
<reference evidence="1" key="1">
    <citation type="submission" date="2018-05" db="EMBL/GenBank/DDBJ databases">
        <authorList>
            <person name="Lanie J.A."/>
            <person name="Ng W.-L."/>
            <person name="Kazmierczak K.M."/>
            <person name="Andrzejewski T.M."/>
            <person name="Davidsen T.M."/>
            <person name="Wayne K.J."/>
            <person name="Tettelin H."/>
            <person name="Glass J.I."/>
            <person name="Rusch D."/>
            <person name="Podicherti R."/>
            <person name="Tsui H.-C.T."/>
            <person name="Winkler M.E."/>
        </authorList>
    </citation>
    <scope>NUCLEOTIDE SEQUENCE</scope>
</reference>
<organism evidence="1">
    <name type="scientific">marine metagenome</name>
    <dbReference type="NCBI Taxonomy" id="408172"/>
    <lineage>
        <taxon>unclassified sequences</taxon>
        <taxon>metagenomes</taxon>
        <taxon>ecological metagenomes</taxon>
    </lineage>
</organism>
<proteinExistence type="predicted"/>
<name>A0A381RNJ2_9ZZZZ</name>
<dbReference type="AlphaFoldDB" id="A0A381RNJ2"/>
<sequence length="49" mass="5639">MNILFLRAFGEENLVGKMIRMKSACFAHLCLKFIDFFLEFGGSVNWGHV</sequence>
<gene>
    <name evidence="1" type="ORF">METZ01_LOCUS45678</name>
</gene>
<dbReference type="EMBL" id="UINC01002092">
    <property type="protein sequence ID" value="SUZ92824.1"/>
    <property type="molecule type" value="Genomic_DNA"/>
</dbReference>
<accession>A0A381RNJ2</accession>
<evidence type="ECO:0000313" key="1">
    <source>
        <dbReference type="EMBL" id="SUZ92824.1"/>
    </source>
</evidence>